<dbReference type="STRING" id="1133849.O3I_017565"/>
<organism evidence="1 2">
    <name type="scientific">Nocardia brasiliensis (strain ATCC 700358 / HUJEG-1)</name>
    <dbReference type="NCBI Taxonomy" id="1133849"/>
    <lineage>
        <taxon>Bacteria</taxon>
        <taxon>Bacillati</taxon>
        <taxon>Actinomycetota</taxon>
        <taxon>Actinomycetes</taxon>
        <taxon>Mycobacteriales</taxon>
        <taxon>Nocardiaceae</taxon>
        <taxon>Nocardia</taxon>
    </lineage>
</organism>
<dbReference type="InterPro" id="IPR018644">
    <property type="entry name" value="DUF2071"/>
</dbReference>
<proteinExistence type="predicted"/>
<protein>
    <recommendedName>
        <fullName evidence="3">DUF2071 domain-containing protein</fullName>
    </recommendedName>
</protein>
<dbReference type="RefSeq" id="WP_014984329.1">
    <property type="nucleotide sequence ID" value="NC_018681.1"/>
</dbReference>
<sequence>MPTVRGGFPELAGVIERRLLVNYRVDPAVVAKVLPAPLRPQLVGDWAVAGICLIRLGRLRPRGLPRWVGLRSENAAHRVAVEWDGPRGRETGVYIPRRDTGSALNVLVGGRLFPGDHEHARFRVRETADDLQVAFASRDSATKVHVDVRRTTRWPGSELFTDLAQASEFFRRGSAGYSATRGGAELAGLELRTDAWHVEPVEVAAVRSTFFDDANVFPPGSAHLDCALLMRDVPVTWHPLAPLPLAARGPNR</sequence>
<evidence type="ECO:0000313" key="2">
    <source>
        <dbReference type="Proteomes" id="UP000006304"/>
    </source>
</evidence>
<dbReference type="HOGENOM" id="CLU_1174429_0_0_11"/>
<name>K0EWJ2_NOCB7</name>
<dbReference type="EMBL" id="CP003876">
    <property type="protein sequence ID" value="AFU01474.1"/>
    <property type="molecule type" value="Genomic_DNA"/>
</dbReference>
<dbReference type="AlphaFoldDB" id="K0EWJ2"/>
<dbReference type="InterPro" id="IPR023375">
    <property type="entry name" value="ADC_dom_sf"/>
</dbReference>
<dbReference type="SUPFAM" id="SSF160104">
    <property type="entry name" value="Acetoacetate decarboxylase-like"/>
    <property type="match status" value="1"/>
</dbReference>
<keyword evidence="2" id="KW-1185">Reference proteome</keyword>
<evidence type="ECO:0008006" key="3">
    <source>
        <dbReference type="Google" id="ProtNLM"/>
    </source>
</evidence>
<dbReference type="Pfam" id="PF09844">
    <property type="entry name" value="DUF2071"/>
    <property type="match status" value="1"/>
</dbReference>
<reference evidence="1 2" key="1">
    <citation type="journal article" date="2012" name="J. Bacteriol.">
        <title>Complete genome sequence of Nocardia brasiliensis HUJEG-1.</title>
        <authorList>
            <person name="Vera-Cabrera L."/>
            <person name="Ortiz-Lopez R."/>
            <person name="Elizondo-Gonzalez R."/>
            <person name="Perez-Maya A.A."/>
            <person name="Ocampo-Candiani J."/>
        </authorList>
    </citation>
    <scope>NUCLEOTIDE SEQUENCE [LARGE SCALE GENOMIC DNA]</scope>
    <source>
        <strain evidence="2">ATCC 700358</strain>
    </source>
</reference>
<evidence type="ECO:0000313" key="1">
    <source>
        <dbReference type="EMBL" id="AFU01474.1"/>
    </source>
</evidence>
<dbReference type="KEGG" id="nbr:O3I_017565"/>
<accession>K0EWJ2</accession>
<gene>
    <name evidence="1" type="ORF">O3I_017565</name>
</gene>
<dbReference type="eggNOG" id="COG3361">
    <property type="taxonomic scope" value="Bacteria"/>
</dbReference>
<dbReference type="Proteomes" id="UP000006304">
    <property type="component" value="Chromosome"/>
</dbReference>